<sequence>MILKKLTRRILLKAISFVISRPKLRHIIQNRLPIPGRLNAWLISKWAANNAIIGGDVRKTDDWGHKPYHSSYYELKIAEEVSAAYGLNIDHSYVNELRAQQFANYDNESTKSIIHTISCIYLALLTRYPLQADIIKHTKNVKKEKKFNSVFTSIFNSQEFKKKGYRRVE</sequence>
<dbReference type="EMBL" id="CAKLPX010000002">
    <property type="protein sequence ID" value="CAH0992021.1"/>
    <property type="molecule type" value="Genomic_DNA"/>
</dbReference>
<keyword evidence="2" id="KW-1185">Reference proteome</keyword>
<organism evidence="1 2">
    <name type="scientific">Sinobacterium norvegicum</name>
    <dbReference type="NCBI Taxonomy" id="1641715"/>
    <lineage>
        <taxon>Bacteria</taxon>
        <taxon>Pseudomonadati</taxon>
        <taxon>Pseudomonadota</taxon>
        <taxon>Gammaproteobacteria</taxon>
        <taxon>Cellvibrionales</taxon>
        <taxon>Spongiibacteraceae</taxon>
        <taxon>Sinobacterium</taxon>
    </lineage>
</organism>
<accession>A0ABM9AFP7</accession>
<protein>
    <submittedName>
        <fullName evidence="1">Uncharacterized protein</fullName>
    </submittedName>
</protein>
<gene>
    <name evidence="1" type="ORF">SIN8267_02136</name>
</gene>
<dbReference type="Proteomes" id="UP000838100">
    <property type="component" value="Unassembled WGS sequence"/>
</dbReference>
<proteinExistence type="predicted"/>
<comment type="caution">
    <text evidence="1">The sequence shown here is derived from an EMBL/GenBank/DDBJ whole genome shotgun (WGS) entry which is preliminary data.</text>
</comment>
<dbReference type="RefSeq" id="WP_237444719.1">
    <property type="nucleotide sequence ID" value="NZ_CAKLPX010000002.1"/>
</dbReference>
<evidence type="ECO:0000313" key="2">
    <source>
        <dbReference type="Proteomes" id="UP000838100"/>
    </source>
</evidence>
<name>A0ABM9AFP7_9GAMM</name>
<reference evidence="1" key="1">
    <citation type="submission" date="2021-12" db="EMBL/GenBank/DDBJ databases">
        <authorList>
            <person name="Rodrigo-Torres L."/>
            <person name="Arahal R. D."/>
            <person name="Lucena T."/>
        </authorList>
    </citation>
    <scope>NUCLEOTIDE SEQUENCE</scope>
    <source>
        <strain evidence="1">CECT 8267</strain>
    </source>
</reference>
<evidence type="ECO:0000313" key="1">
    <source>
        <dbReference type="EMBL" id="CAH0992021.1"/>
    </source>
</evidence>